<gene>
    <name evidence="2" type="ORF">PHMEG_00019784</name>
</gene>
<accession>A0A225VR54</accession>
<dbReference type="AlphaFoldDB" id="A0A225VR54"/>
<dbReference type="Proteomes" id="UP000198211">
    <property type="component" value="Unassembled WGS sequence"/>
</dbReference>
<proteinExistence type="predicted"/>
<keyword evidence="3" id="KW-1185">Reference proteome</keyword>
<sequence>MDSTHPFQVQRQLWPGHACLFNTKNFNLASHVSQRARYPDRLLGIWRRLRGYGERDSASFGVADYEHKHWVPAKAIERKFAIMEENISKQTNWSSRERKYGLATVDEHHRQWTEYYDEQASRADNLPQFILNRLWLWCSPDKELFPTHTMLEPSMLIYSLGIMPWVPTTADWCAEALEPDRQEALRVGWLNCPESHPYNTVFVPCNSMVPLFLPSGYTMETVGPAIIPDSSVNPADSDPSWNIAFRGDPEEEKEKEEG</sequence>
<evidence type="ECO:0000313" key="2">
    <source>
        <dbReference type="EMBL" id="OWZ07785.1"/>
    </source>
</evidence>
<organism evidence="2 3">
    <name type="scientific">Phytophthora megakarya</name>
    <dbReference type="NCBI Taxonomy" id="4795"/>
    <lineage>
        <taxon>Eukaryota</taxon>
        <taxon>Sar</taxon>
        <taxon>Stramenopiles</taxon>
        <taxon>Oomycota</taxon>
        <taxon>Peronosporomycetes</taxon>
        <taxon>Peronosporales</taxon>
        <taxon>Peronosporaceae</taxon>
        <taxon>Phytophthora</taxon>
    </lineage>
</organism>
<feature type="region of interest" description="Disordered" evidence="1">
    <location>
        <begin position="229"/>
        <end position="258"/>
    </location>
</feature>
<evidence type="ECO:0000313" key="3">
    <source>
        <dbReference type="Proteomes" id="UP000198211"/>
    </source>
</evidence>
<protein>
    <submittedName>
        <fullName evidence="2">Uncharacterized protein</fullName>
    </submittedName>
</protein>
<comment type="caution">
    <text evidence="2">The sequence shown here is derived from an EMBL/GenBank/DDBJ whole genome shotgun (WGS) entry which is preliminary data.</text>
</comment>
<feature type="compositionally biased region" description="Acidic residues" evidence="1">
    <location>
        <begin position="249"/>
        <end position="258"/>
    </location>
</feature>
<dbReference type="EMBL" id="NBNE01003403">
    <property type="protein sequence ID" value="OWZ07785.1"/>
    <property type="molecule type" value="Genomic_DNA"/>
</dbReference>
<name>A0A225VR54_9STRA</name>
<reference evidence="3" key="1">
    <citation type="submission" date="2017-03" db="EMBL/GenBank/DDBJ databases">
        <title>Phytopthora megakarya and P. palmivora, two closely related causual agents of cacao black pod achieved similar genome size and gene model numbers by different mechanisms.</title>
        <authorList>
            <person name="Ali S."/>
            <person name="Shao J."/>
            <person name="Larry D.J."/>
            <person name="Kronmiller B."/>
            <person name="Shen D."/>
            <person name="Strem M.D."/>
            <person name="Melnick R.L."/>
            <person name="Guiltinan M.J."/>
            <person name="Tyler B.M."/>
            <person name="Meinhardt L.W."/>
            <person name="Bailey B.A."/>
        </authorList>
    </citation>
    <scope>NUCLEOTIDE SEQUENCE [LARGE SCALE GENOMIC DNA]</scope>
    <source>
        <strain evidence="3">zdho120</strain>
    </source>
</reference>
<evidence type="ECO:0000256" key="1">
    <source>
        <dbReference type="SAM" id="MobiDB-lite"/>
    </source>
</evidence>
<dbReference type="OrthoDB" id="123416at2759"/>